<gene>
    <name evidence="2" type="ORF">TVY486_0303730</name>
</gene>
<name>G0TTB6_TRYVY</name>
<organism evidence="2">
    <name type="scientific">Trypanosoma vivax (strain Y486)</name>
    <dbReference type="NCBI Taxonomy" id="1055687"/>
    <lineage>
        <taxon>Eukaryota</taxon>
        <taxon>Discoba</taxon>
        <taxon>Euglenozoa</taxon>
        <taxon>Kinetoplastea</taxon>
        <taxon>Metakinetoplastina</taxon>
        <taxon>Trypanosomatida</taxon>
        <taxon>Trypanosomatidae</taxon>
        <taxon>Trypanosoma</taxon>
        <taxon>Duttonella</taxon>
    </lineage>
</organism>
<dbReference type="Pfam" id="PF00646">
    <property type="entry name" value="F-box"/>
    <property type="match status" value="1"/>
</dbReference>
<reference evidence="2" key="1">
    <citation type="journal article" date="2012" name="Proc. Natl. Acad. Sci. U.S.A.">
        <title>Antigenic diversity is generated by distinct evolutionary mechanisms in African trypanosome species.</title>
        <authorList>
            <person name="Jackson A.P."/>
            <person name="Berry A."/>
            <person name="Aslett M."/>
            <person name="Allison H.C."/>
            <person name="Burton P."/>
            <person name="Vavrova-Anderson J."/>
            <person name="Brown R."/>
            <person name="Browne H."/>
            <person name="Corton N."/>
            <person name="Hauser H."/>
            <person name="Gamble J."/>
            <person name="Gilderthorp R."/>
            <person name="Marcello L."/>
            <person name="McQuillan J."/>
            <person name="Otto T.D."/>
            <person name="Quail M.A."/>
            <person name="Sanders M.J."/>
            <person name="van Tonder A."/>
            <person name="Ginger M.L."/>
            <person name="Field M.C."/>
            <person name="Barry J.D."/>
            <person name="Hertz-Fowler C."/>
            <person name="Berriman M."/>
        </authorList>
    </citation>
    <scope>NUCLEOTIDE SEQUENCE</scope>
    <source>
        <strain evidence="2">Y486</strain>
    </source>
</reference>
<protein>
    <recommendedName>
        <fullName evidence="1">F-box domain-containing protein</fullName>
    </recommendedName>
</protein>
<sequence>MNTHTHLGPCSFSSAQNCMRKLKQEQFDEVAQLRSCDHARRLFQDLPYDILLQCAEFMTVREVLTLSTLSRSLYEFLSPSNLALWAHFTQRVHLEHPRGIKQMLFNDSLLRVYAEVNSVPDPTRVISKQELFQWVMDRCEENILDLRMFADIIYDANSRLALTGLLMALQAVKKRMWYTEVTDVESVRDLLRATVVEEEHDPGWFVLRAIAGRGRTVQRRMPASMFARAHSSNVKAQCRGRQVSVKRLWKKASVVALEYLQLREVLRVVLAVSEVSDHPKAQQRYDSVLSVLCGTTAMLKAEEQLRRCQPCDMDEAGAVIPISAAGNELLRQIRDLNKVTVGGIVSYYFGYVNGRAQRKVFLTALFSMKHLAGAERYEGDSFW</sequence>
<dbReference type="InterPro" id="IPR036047">
    <property type="entry name" value="F-box-like_dom_sf"/>
</dbReference>
<accession>G0TTB6</accession>
<dbReference type="EMBL" id="HE573019">
    <property type="protein sequence ID" value="CCC47197.1"/>
    <property type="molecule type" value="Genomic_DNA"/>
</dbReference>
<feature type="domain" description="F-box" evidence="1">
    <location>
        <begin position="43"/>
        <end position="77"/>
    </location>
</feature>
<proteinExistence type="predicted"/>
<evidence type="ECO:0000259" key="1">
    <source>
        <dbReference type="Pfam" id="PF00646"/>
    </source>
</evidence>
<dbReference type="AlphaFoldDB" id="G0TTB6"/>
<dbReference type="InterPro" id="IPR001810">
    <property type="entry name" value="F-box_dom"/>
</dbReference>
<dbReference type="VEuPathDB" id="TriTrypDB:TvY486_0303730"/>
<dbReference type="SUPFAM" id="SSF81383">
    <property type="entry name" value="F-box domain"/>
    <property type="match status" value="1"/>
</dbReference>
<evidence type="ECO:0000313" key="2">
    <source>
        <dbReference type="EMBL" id="CCC47197.1"/>
    </source>
</evidence>